<dbReference type="Proteomes" id="UP000005713">
    <property type="component" value="Unassembled WGS sequence"/>
</dbReference>
<name>A3K1W9_SAGS3</name>
<proteinExistence type="predicted"/>
<dbReference type="OrthoDB" id="7347747at2"/>
<keyword evidence="2" id="KW-1185">Reference proteome</keyword>
<dbReference type="EMBL" id="AAYA01000004">
    <property type="protein sequence ID" value="EBA08915.1"/>
    <property type="molecule type" value="Genomic_DNA"/>
</dbReference>
<protein>
    <submittedName>
        <fullName evidence="1">Uncharacterized protein</fullName>
    </submittedName>
</protein>
<gene>
    <name evidence="1" type="ORF">SSE37_04695</name>
</gene>
<evidence type="ECO:0000313" key="1">
    <source>
        <dbReference type="EMBL" id="EBA08915.1"/>
    </source>
</evidence>
<accession>A3K1W9</accession>
<reference evidence="1 2" key="1">
    <citation type="submission" date="2006-06" db="EMBL/GenBank/DDBJ databases">
        <authorList>
            <person name="Moran M.A."/>
            <person name="Ferriera S."/>
            <person name="Johnson J."/>
            <person name="Kravitz S."/>
            <person name="Beeson K."/>
            <person name="Sutton G."/>
            <person name="Rogers Y.-H."/>
            <person name="Friedman R."/>
            <person name="Frazier M."/>
            <person name="Venter J.C."/>
        </authorList>
    </citation>
    <scope>NUCLEOTIDE SEQUENCE [LARGE SCALE GENOMIC DNA]</scope>
    <source>
        <strain evidence="1 2">E-37</strain>
    </source>
</reference>
<comment type="caution">
    <text evidence="1">The sequence shown here is derived from an EMBL/GenBank/DDBJ whole genome shotgun (WGS) entry which is preliminary data.</text>
</comment>
<sequence length="351" mass="38243">MADDAITLLERPISPQSDLERIYVDTIVRQGIFPAGHFSIALPRNWLAEPAGENAVPGPDNPVVMLVRFTPDAPDIYGAEIGAKVIVVAAFLPRVINGSDWLRTWLTAQGHDVHALEELPTAYGLMGEALTTDPATGRLHRMMTVKDGDLMYLIDGSVDHRGRPDWPHFQEIPLMALIRFQLLDPSDEPYAEPMADLEMTASEARASFSLPVSWLEVAPGDTIPDGDVRQMILPHGDTVAGTLVAMLGAKYDRAQDFEDNLTAKLTNQGMSFEAPQQILSATNAGTFMEAFFRRGTSQGTAVTLLCLRAVTASGPLSLCLLGPAADADFEKWAVNRRVFEIAMETLSITPT</sequence>
<evidence type="ECO:0000313" key="2">
    <source>
        <dbReference type="Proteomes" id="UP000005713"/>
    </source>
</evidence>
<dbReference type="RefSeq" id="WP_005857852.1">
    <property type="nucleotide sequence ID" value="NZ_AAYA01000004.1"/>
</dbReference>
<dbReference type="AlphaFoldDB" id="A3K1W9"/>
<organism evidence="1 2">
    <name type="scientific">Sagittula stellata (strain ATCC 700073 / DSM 11524 / E-37)</name>
    <dbReference type="NCBI Taxonomy" id="388399"/>
    <lineage>
        <taxon>Bacteria</taxon>
        <taxon>Pseudomonadati</taxon>
        <taxon>Pseudomonadota</taxon>
        <taxon>Alphaproteobacteria</taxon>
        <taxon>Rhodobacterales</taxon>
        <taxon>Roseobacteraceae</taxon>
        <taxon>Sagittula</taxon>
    </lineage>
</organism>